<gene>
    <name evidence="1" type="ORF">NCTC10994_00310</name>
</gene>
<dbReference type="InterPro" id="IPR029035">
    <property type="entry name" value="DHS-like_NAD/FAD-binding_dom"/>
</dbReference>
<dbReference type="SUPFAM" id="SSF52467">
    <property type="entry name" value="DHS-like NAD/FAD-binding domain"/>
    <property type="match status" value="1"/>
</dbReference>
<evidence type="ECO:0000313" key="2">
    <source>
        <dbReference type="Proteomes" id="UP000249091"/>
    </source>
</evidence>
<protein>
    <submittedName>
        <fullName evidence="1">Uncharacterized protein</fullName>
    </submittedName>
</protein>
<dbReference type="STRING" id="1219011.GCA_001895045_00031"/>
<sequence length="592" mass="66278">MAATPYDPAQMLAMSMHASPGVYALLVGSGISRSAGVGTGWDITKELATRKAALERNQDDPGPQFNVEQWWAETYPDLELGYSAVLGSSGLTQADRRKLLEKFFTPTDEDLAAGRKLPAPAHEAIARLVKRGTVRVIVTTNFDDLIEKALNAIGVPYQVISSPEEIAGSEPLVHSACTVIKVHGDFKRINVLNTEEELKAYHEDLDGLLDQVFDDYGLLTCGWSADWDTALVAAITRAPARRYPLYWAARGVLGENASQLLDARKGATIEIQDADSFLRALADQLEILDRMANPPLTRDMAIGQLKRYLPDPLRRLDLRDLLDGEIQRIRTVLHKRPLSPEHPVPWKADLDELTDHAELLMHLVANGITFDTDHKHDDLWVWVVEQLLRARRVPQPGEAVNGAWVRQTGVPAFFVLKAASFAAIASGRDDLFLRLHLEPTGSDRGHLDSATGAELREVPAWRVLYEYRLFEDDSYNALKEESPTMSLPIRQRLKSTLMPLVSDDTAFELLSDRVEYRVGLLHQHFGRQGIWAPAVESLREVWRESNDPQLHQDDFDENADLNAWTNALSVPSDTLQDTQIGLHNFVLQNRIH</sequence>
<dbReference type="Gene3D" id="3.40.50.1220">
    <property type="entry name" value="TPP-binding domain"/>
    <property type="match status" value="1"/>
</dbReference>
<name>A0A2X4TN03_9NOCA</name>
<dbReference type="KEGG" id="rcr:NCTC10994_00310"/>
<accession>A0A2X4TN03</accession>
<dbReference type="EMBL" id="LS483468">
    <property type="protein sequence ID" value="SQI28561.1"/>
    <property type="molecule type" value="Genomic_DNA"/>
</dbReference>
<evidence type="ECO:0000313" key="1">
    <source>
        <dbReference type="EMBL" id="SQI28561.1"/>
    </source>
</evidence>
<reference evidence="1 2" key="1">
    <citation type="submission" date="2018-06" db="EMBL/GenBank/DDBJ databases">
        <authorList>
            <consortium name="Pathogen Informatics"/>
            <person name="Doyle S."/>
        </authorList>
    </citation>
    <scope>NUCLEOTIDE SEQUENCE [LARGE SCALE GENOMIC DNA]</scope>
    <source>
        <strain evidence="1 2">NCTC10994</strain>
    </source>
</reference>
<dbReference type="AlphaFoldDB" id="A0A2X4TN03"/>
<proteinExistence type="predicted"/>
<keyword evidence="2" id="KW-1185">Reference proteome</keyword>
<dbReference type="RefSeq" id="WP_084722238.1">
    <property type="nucleotide sequence ID" value="NZ_JAFBBL010000001.1"/>
</dbReference>
<dbReference type="Pfam" id="PF13289">
    <property type="entry name" value="SIR2_2"/>
    <property type="match status" value="1"/>
</dbReference>
<dbReference type="Proteomes" id="UP000249091">
    <property type="component" value="Chromosome 1"/>
</dbReference>
<organism evidence="1 2">
    <name type="scientific">Rhodococcus coprophilus</name>
    <dbReference type="NCBI Taxonomy" id="38310"/>
    <lineage>
        <taxon>Bacteria</taxon>
        <taxon>Bacillati</taxon>
        <taxon>Actinomycetota</taxon>
        <taxon>Actinomycetes</taxon>
        <taxon>Mycobacteriales</taxon>
        <taxon>Nocardiaceae</taxon>
        <taxon>Rhodococcus</taxon>
    </lineage>
</organism>